<name>A0AAD7DZL7_9AGAR</name>
<dbReference type="InterPro" id="IPR043129">
    <property type="entry name" value="ATPase_NBD"/>
</dbReference>
<dbReference type="InterPro" id="IPR013126">
    <property type="entry name" value="Hsp_70_fam"/>
</dbReference>
<keyword evidence="4" id="KW-1185">Reference proteome</keyword>
<dbReference type="Proteomes" id="UP001215598">
    <property type="component" value="Unassembled WGS sequence"/>
</dbReference>
<evidence type="ECO:0000256" key="2">
    <source>
        <dbReference type="ARBA" id="ARBA00022840"/>
    </source>
</evidence>
<dbReference type="GO" id="GO:0140662">
    <property type="term" value="F:ATP-dependent protein folding chaperone"/>
    <property type="evidence" value="ECO:0007669"/>
    <property type="project" value="InterPro"/>
</dbReference>
<protein>
    <submittedName>
        <fullName evidence="3">Heat shock protein 70</fullName>
    </submittedName>
</protein>
<sequence length="153" mass="16968">VFDAKGLISHKFEGRDMKHFPFTVFSKGGKPYIRVEYPGEQKEFSPEEISSMVLLKMKETTESYLGTTLNVSAAVPASRPRTPSSCTCTTSVTLSPTRSLPTISRPPTADKTKLEGAVKETIKWFEASPGGFPVLIFSSPPFTLPSWWTYDLK</sequence>
<dbReference type="SUPFAM" id="SSF53067">
    <property type="entry name" value="Actin-like ATPase domain"/>
    <property type="match status" value="1"/>
</dbReference>
<gene>
    <name evidence="3" type="ORF">B0H16DRAFT_1347117</name>
</gene>
<proteinExistence type="predicted"/>
<accession>A0AAD7DZL7</accession>
<reference evidence="3" key="1">
    <citation type="submission" date="2023-03" db="EMBL/GenBank/DDBJ databases">
        <title>Massive genome expansion in bonnet fungi (Mycena s.s.) driven by repeated elements and novel gene families across ecological guilds.</title>
        <authorList>
            <consortium name="Lawrence Berkeley National Laboratory"/>
            <person name="Harder C.B."/>
            <person name="Miyauchi S."/>
            <person name="Viragh M."/>
            <person name="Kuo A."/>
            <person name="Thoen E."/>
            <person name="Andreopoulos B."/>
            <person name="Lu D."/>
            <person name="Skrede I."/>
            <person name="Drula E."/>
            <person name="Henrissat B."/>
            <person name="Morin E."/>
            <person name="Kohler A."/>
            <person name="Barry K."/>
            <person name="LaButti K."/>
            <person name="Morin E."/>
            <person name="Salamov A."/>
            <person name="Lipzen A."/>
            <person name="Mereny Z."/>
            <person name="Hegedus B."/>
            <person name="Baldrian P."/>
            <person name="Stursova M."/>
            <person name="Weitz H."/>
            <person name="Taylor A."/>
            <person name="Grigoriev I.V."/>
            <person name="Nagy L.G."/>
            <person name="Martin F."/>
            <person name="Kauserud H."/>
        </authorList>
    </citation>
    <scope>NUCLEOTIDE SEQUENCE</scope>
    <source>
        <strain evidence="3">CBHHK182m</strain>
    </source>
</reference>
<dbReference type="FunFam" id="3.30.30.30:FF:000001">
    <property type="entry name" value="heat shock 70 kDa protein-like"/>
    <property type="match status" value="1"/>
</dbReference>
<keyword evidence="1" id="KW-0547">Nucleotide-binding</keyword>
<dbReference type="AlphaFoldDB" id="A0AAD7DZL7"/>
<dbReference type="Gene3D" id="3.30.420.40">
    <property type="match status" value="1"/>
</dbReference>
<evidence type="ECO:0000313" key="3">
    <source>
        <dbReference type="EMBL" id="KAJ7703459.1"/>
    </source>
</evidence>
<evidence type="ECO:0000256" key="1">
    <source>
        <dbReference type="ARBA" id="ARBA00022741"/>
    </source>
</evidence>
<comment type="caution">
    <text evidence="3">The sequence shown here is derived from an EMBL/GenBank/DDBJ whole genome shotgun (WGS) entry which is preliminary data.</text>
</comment>
<dbReference type="Pfam" id="PF00012">
    <property type="entry name" value="HSP70"/>
    <property type="match status" value="1"/>
</dbReference>
<evidence type="ECO:0000313" key="4">
    <source>
        <dbReference type="Proteomes" id="UP001215598"/>
    </source>
</evidence>
<keyword evidence="2" id="KW-0067">ATP-binding</keyword>
<dbReference type="EMBL" id="JARKIB010000501">
    <property type="protein sequence ID" value="KAJ7703459.1"/>
    <property type="molecule type" value="Genomic_DNA"/>
</dbReference>
<organism evidence="3 4">
    <name type="scientific">Mycena metata</name>
    <dbReference type="NCBI Taxonomy" id="1033252"/>
    <lineage>
        <taxon>Eukaryota</taxon>
        <taxon>Fungi</taxon>
        <taxon>Dikarya</taxon>
        <taxon>Basidiomycota</taxon>
        <taxon>Agaricomycotina</taxon>
        <taxon>Agaricomycetes</taxon>
        <taxon>Agaricomycetidae</taxon>
        <taxon>Agaricales</taxon>
        <taxon>Marasmiineae</taxon>
        <taxon>Mycenaceae</taxon>
        <taxon>Mycena</taxon>
    </lineage>
</organism>
<keyword evidence="3" id="KW-0346">Stress response</keyword>
<feature type="non-terminal residue" evidence="3">
    <location>
        <position position="1"/>
    </location>
</feature>
<dbReference type="GO" id="GO:0005524">
    <property type="term" value="F:ATP binding"/>
    <property type="evidence" value="ECO:0007669"/>
    <property type="project" value="UniProtKB-KW"/>
</dbReference>
<dbReference type="PANTHER" id="PTHR19375">
    <property type="entry name" value="HEAT SHOCK PROTEIN 70KDA"/>
    <property type="match status" value="1"/>
</dbReference>